<accession>A0ABQ4F0Y8</accession>
<dbReference type="EMBL" id="BONX01000054">
    <property type="protein sequence ID" value="GIH00556.1"/>
    <property type="molecule type" value="Genomic_DNA"/>
</dbReference>
<evidence type="ECO:0008006" key="5">
    <source>
        <dbReference type="Google" id="ProtNLM"/>
    </source>
</evidence>
<feature type="chain" id="PRO_5045827155" description="Lysyl oxidase" evidence="2">
    <location>
        <begin position="26"/>
        <end position="490"/>
    </location>
</feature>
<keyword evidence="4" id="KW-1185">Reference proteome</keyword>
<evidence type="ECO:0000313" key="3">
    <source>
        <dbReference type="EMBL" id="GIH00556.1"/>
    </source>
</evidence>
<comment type="caution">
    <text evidence="3">The sequence shown here is derived from an EMBL/GenBank/DDBJ whole genome shotgun (WGS) entry which is preliminary data.</text>
</comment>
<feature type="signal peptide" evidence="2">
    <location>
        <begin position="1"/>
        <end position="25"/>
    </location>
</feature>
<feature type="compositionally biased region" description="Low complexity" evidence="1">
    <location>
        <begin position="251"/>
        <end position="263"/>
    </location>
</feature>
<sequence>MRVVCRLVVSIALTLTLFSSAPGGAAPSSASGLRLVVGAASVTLDRIQVAPGVVIPPRLDLSTFIRADGLSFQVRAVRSSYDKPVTATQVINQGGRTVQRPLPSGLVQDLSGLTNFFHITLTNAAGVIALDRDQTFCPNSAAVAARPDAVQNSSFPTACATNPFALGALWGINTGWAAPVNSSETFRPDIPNGEYTATISVNEPYRGFLDMPAEVKVVHVTVRTISQGPVTPAGPASHPAGVPSADPPHHAPSAARAPSTAKASHQRPDLRPLPPKGLAIDSRNGRDHVIFSATVWNAGPAPMIVRGYRRPGQDVMDAYQYAVDGSGRPSGFEQVGTMEWDARRGHEHWHFTDFARYSLLGADQQEIVRSQKEAFCLANTDAVDTLVDNASLDPGNRDLHSSCGNVSSLAVSQALAVGWGDTYAQTLPGQSFDVTDLPNGEYFVEIIANPNGNLVETTGSNNRVIRKIVLGGTAGARTITVPPYGSVIES</sequence>
<name>A0ABQ4F0Y8_9ACTN</name>
<proteinExistence type="predicted"/>
<evidence type="ECO:0000256" key="2">
    <source>
        <dbReference type="SAM" id="SignalP"/>
    </source>
</evidence>
<organism evidence="3 4">
    <name type="scientific">Plantactinospora mayteni</name>
    <dbReference type="NCBI Taxonomy" id="566021"/>
    <lineage>
        <taxon>Bacteria</taxon>
        <taxon>Bacillati</taxon>
        <taxon>Actinomycetota</taxon>
        <taxon>Actinomycetes</taxon>
        <taxon>Micromonosporales</taxon>
        <taxon>Micromonosporaceae</taxon>
        <taxon>Plantactinospora</taxon>
    </lineage>
</organism>
<gene>
    <name evidence="3" type="ORF">Pma05_71280</name>
</gene>
<protein>
    <recommendedName>
        <fullName evidence="5">Lysyl oxidase</fullName>
    </recommendedName>
</protein>
<evidence type="ECO:0000256" key="1">
    <source>
        <dbReference type="SAM" id="MobiDB-lite"/>
    </source>
</evidence>
<reference evidence="3 4" key="1">
    <citation type="submission" date="2021-01" db="EMBL/GenBank/DDBJ databases">
        <title>Whole genome shotgun sequence of Plantactinospora mayteni NBRC 109088.</title>
        <authorList>
            <person name="Komaki H."/>
            <person name="Tamura T."/>
        </authorList>
    </citation>
    <scope>NUCLEOTIDE SEQUENCE [LARGE SCALE GENOMIC DNA]</scope>
    <source>
        <strain evidence="3 4">NBRC 109088</strain>
    </source>
</reference>
<dbReference type="Proteomes" id="UP000621500">
    <property type="component" value="Unassembled WGS sequence"/>
</dbReference>
<keyword evidence="2" id="KW-0732">Signal</keyword>
<feature type="region of interest" description="Disordered" evidence="1">
    <location>
        <begin position="227"/>
        <end position="282"/>
    </location>
</feature>
<dbReference type="InterPro" id="IPR001695">
    <property type="entry name" value="Lysyl_oxidase"/>
</dbReference>
<dbReference type="Pfam" id="PF01186">
    <property type="entry name" value="Lysyl_oxidase"/>
    <property type="match status" value="1"/>
</dbReference>
<evidence type="ECO:0000313" key="4">
    <source>
        <dbReference type="Proteomes" id="UP000621500"/>
    </source>
</evidence>